<sequence>MRSSTHNRSSAVRSERGSERTRFGANAVRSERSEREPRRSERGGTTREPDEVSENREEASGEGRPASQTK</sequence>
<feature type="compositionally biased region" description="Basic and acidic residues" evidence="1">
    <location>
        <begin position="29"/>
        <end position="61"/>
    </location>
</feature>
<evidence type="ECO:0000256" key="1">
    <source>
        <dbReference type="SAM" id="MobiDB-lite"/>
    </source>
</evidence>
<feature type="compositionally biased region" description="Polar residues" evidence="1">
    <location>
        <begin position="1"/>
        <end position="12"/>
    </location>
</feature>
<reference evidence="2 3" key="1">
    <citation type="submission" date="2018-10" db="EMBL/GenBank/DDBJ databases">
        <title>Natrarchaeobius chitinivorans gen. nov., sp. nov., and Natrarchaeobius haloalkaliphilus sp. nov., alkaliphilic, chitin-utilizing haloarchaea from hypersaline alkaline lakes.</title>
        <authorList>
            <person name="Sorokin D.Y."/>
            <person name="Elcheninov A.G."/>
            <person name="Kostrikina N.A."/>
            <person name="Bale N.J."/>
            <person name="Sinninghe Damste J.S."/>
            <person name="Khijniak T.V."/>
            <person name="Kublanov I.V."/>
            <person name="Toshchakov S.V."/>
        </authorList>
    </citation>
    <scope>NUCLEOTIDE SEQUENCE [LARGE SCALE GENOMIC DNA]</scope>
    <source>
        <strain evidence="2 3">AArcht7</strain>
    </source>
</reference>
<protein>
    <submittedName>
        <fullName evidence="2">Uncharacterized protein</fullName>
    </submittedName>
</protein>
<dbReference type="AlphaFoldDB" id="A0A3N6MCE2"/>
<evidence type="ECO:0000313" key="2">
    <source>
        <dbReference type="EMBL" id="RQH00328.1"/>
    </source>
</evidence>
<accession>A0A3N6MCE2</accession>
<proteinExistence type="predicted"/>
<gene>
    <name evidence="2" type="ORF">EA472_10770</name>
</gene>
<name>A0A3N6MCE2_NATCH</name>
<dbReference type="EMBL" id="REFZ01000006">
    <property type="protein sequence ID" value="RQH00328.1"/>
    <property type="molecule type" value="Genomic_DNA"/>
</dbReference>
<evidence type="ECO:0000313" key="3">
    <source>
        <dbReference type="Proteomes" id="UP000281431"/>
    </source>
</evidence>
<organism evidence="2 3">
    <name type="scientific">Natrarchaeobius chitinivorans</name>
    <dbReference type="NCBI Taxonomy" id="1679083"/>
    <lineage>
        <taxon>Archaea</taxon>
        <taxon>Methanobacteriati</taxon>
        <taxon>Methanobacteriota</taxon>
        <taxon>Stenosarchaea group</taxon>
        <taxon>Halobacteria</taxon>
        <taxon>Halobacteriales</taxon>
        <taxon>Natrialbaceae</taxon>
        <taxon>Natrarchaeobius</taxon>
    </lineage>
</organism>
<keyword evidence="3" id="KW-1185">Reference proteome</keyword>
<dbReference type="Proteomes" id="UP000281431">
    <property type="component" value="Unassembled WGS sequence"/>
</dbReference>
<comment type="caution">
    <text evidence="2">The sequence shown here is derived from an EMBL/GenBank/DDBJ whole genome shotgun (WGS) entry which is preliminary data.</text>
</comment>
<feature type="compositionally biased region" description="Basic and acidic residues" evidence="1">
    <location>
        <begin position="13"/>
        <end position="22"/>
    </location>
</feature>
<feature type="region of interest" description="Disordered" evidence="1">
    <location>
        <begin position="1"/>
        <end position="70"/>
    </location>
</feature>